<dbReference type="Pfam" id="PF01363">
    <property type="entry name" value="FYVE"/>
    <property type="match status" value="1"/>
</dbReference>
<evidence type="ECO:0000313" key="20">
    <source>
        <dbReference type="EnsemblMetazoa" id="XP_011680262"/>
    </source>
</evidence>
<evidence type="ECO:0000256" key="18">
    <source>
        <dbReference type="SAM" id="Phobius"/>
    </source>
</evidence>
<dbReference type="InterPro" id="IPR000306">
    <property type="entry name" value="Znf_FYVE"/>
</dbReference>
<keyword evidence="5" id="KW-1003">Cell membrane</keyword>
<evidence type="ECO:0000256" key="15">
    <source>
        <dbReference type="ARBA" id="ARBA00032025"/>
    </source>
</evidence>
<dbReference type="PANTHER" id="PTHR14543:SF1">
    <property type="entry name" value="PROTRUDIN"/>
    <property type="match status" value="1"/>
</dbReference>
<feature type="compositionally biased region" description="Low complexity" evidence="17">
    <location>
        <begin position="215"/>
        <end position="226"/>
    </location>
</feature>
<dbReference type="GeneID" id="100892407"/>
<evidence type="ECO:0000256" key="13">
    <source>
        <dbReference type="ARBA" id="ARBA00023136"/>
    </source>
</evidence>
<dbReference type="RefSeq" id="XP_011680262.2">
    <property type="nucleotide sequence ID" value="XM_011681960.2"/>
</dbReference>
<evidence type="ECO:0000256" key="16">
    <source>
        <dbReference type="PROSITE-ProRule" id="PRU00091"/>
    </source>
</evidence>
<keyword evidence="14" id="KW-0966">Cell projection</keyword>
<proteinExistence type="predicted"/>
<dbReference type="InterPro" id="IPR011011">
    <property type="entry name" value="Znf_FYVE_PHD"/>
</dbReference>
<name>A0A7M7HPD4_STRPU</name>
<accession>A0A7M7HPD4</accession>
<feature type="transmembrane region" description="Helical" evidence="18">
    <location>
        <begin position="294"/>
        <end position="315"/>
    </location>
</feature>
<evidence type="ECO:0000256" key="7">
    <source>
        <dbReference type="ARBA" id="ARBA00022723"/>
    </source>
</evidence>
<dbReference type="GO" id="GO:0008270">
    <property type="term" value="F:zinc ion binding"/>
    <property type="evidence" value="ECO:0007669"/>
    <property type="project" value="UniProtKB-KW"/>
</dbReference>
<keyword evidence="13 18" id="KW-0472">Membrane</keyword>
<dbReference type="GO" id="GO:0005789">
    <property type="term" value="C:endoplasmic reticulum membrane"/>
    <property type="evidence" value="ECO:0007669"/>
    <property type="project" value="UniProtKB-SubCell"/>
</dbReference>
<keyword evidence="12 18" id="KW-1133">Transmembrane helix</keyword>
<dbReference type="Proteomes" id="UP000007110">
    <property type="component" value="Unassembled WGS sequence"/>
</dbReference>
<comment type="subcellular location">
    <subcellularLocation>
        <location evidence="2">Cell projection</location>
        <location evidence="2">Growth cone membrane</location>
        <topology evidence="2">Multi-pass membrane protein</topology>
    </subcellularLocation>
    <subcellularLocation>
        <location evidence="3">Endoplasmic reticulum membrane</location>
        <topology evidence="3">Multi-pass membrane protein</topology>
    </subcellularLocation>
    <subcellularLocation>
        <location evidence="1">Recycling endosome membrane</location>
        <topology evidence="1">Multi-pass membrane protein</topology>
    </subcellularLocation>
</comment>
<evidence type="ECO:0000256" key="1">
    <source>
        <dbReference type="ARBA" id="ARBA00004195"/>
    </source>
</evidence>
<evidence type="ECO:0000313" key="21">
    <source>
        <dbReference type="Proteomes" id="UP000007110"/>
    </source>
</evidence>
<keyword evidence="9 16" id="KW-0863">Zinc-finger</keyword>
<evidence type="ECO:0000256" key="3">
    <source>
        <dbReference type="ARBA" id="ARBA00004477"/>
    </source>
</evidence>
<evidence type="ECO:0000256" key="17">
    <source>
        <dbReference type="SAM" id="MobiDB-lite"/>
    </source>
</evidence>
<dbReference type="AlphaFoldDB" id="A0A7M7HPD4"/>
<sequence>MADSGTIRHRPAIRSTQRPATPPILSTTPPSAAARSNLNPASSGGHQAAKATNSVYEKGKPNRDVGKLVDAYRNIMTMSWPIVLCYEFISAVFSWEYPILTVGMWIIFQLFSFYMTTGQLLVICFLMLFIVASLGYLSFTSQQLTEKHNSSKKQNIVNILSANSLSSSSSSSSSLSSSSSTLPSSAAKVQGTSSATANQKVNKAGDSQKVQTPLSSSPPKNATSSSLMGDGCLATHPHDKNKHAELEIDSQRRRELLTEYRQMMQDLSIWLTAVSRILLLVEDMLLWRCRWKTIIFYLALYAGVLCFMYVPFYWITMATTNCVLLTHPQCHVWLERMKRWITIKISTKDVSKDESSKHLDSSQEKMNGNEDADEEIPRERRMKGAQIVVPASSRSDGTPAAQQQQPKMFESGMCYLCGTLFTSVLKRRRYCRYCGRDFCPKCCCKKLPRSALGATAPAAQTEKELVCNLCFIKLNGEDVGSSSRVR</sequence>
<dbReference type="SMART" id="SM00064">
    <property type="entry name" value="FYVE"/>
    <property type="match status" value="1"/>
</dbReference>
<feature type="transmembrane region" description="Helical" evidence="18">
    <location>
        <begin position="83"/>
        <end position="108"/>
    </location>
</feature>
<keyword evidence="6 18" id="KW-0812">Transmembrane</keyword>
<dbReference type="PROSITE" id="PS50178">
    <property type="entry name" value="ZF_FYVE"/>
    <property type="match status" value="1"/>
</dbReference>
<dbReference type="GO" id="GO:0016192">
    <property type="term" value="P:vesicle-mediated transport"/>
    <property type="evidence" value="ECO:0007669"/>
    <property type="project" value="InterPro"/>
</dbReference>
<evidence type="ECO:0000259" key="19">
    <source>
        <dbReference type="PROSITE" id="PS50178"/>
    </source>
</evidence>
<evidence type="ECO:0000256" key="10">
    <source>
        <dbReference type="ARBA" id="ARBA00022824"/>
    </source>
</evidence>
<keyword evidence="11" id="KW-0862">Zinc</keyword>
<dbReference type="SUPFAM" id="SSF57903">
    <property type="entry name" value="FYVE/PHD zinc finger"/>
    <property type="match status" value="1"/>
</dbReference>
<dbReference type="GO" id="GO:0055038">
    <property type="term" value="C:recycling endosome membrane"/>
    <property type="evidence" value="ECO:0007669"/>
    <property type="project" value="UniProtKB-SubCell"/>
</dbReference>
<feature type="compositionally biased region" description="Polar residues" evidence="17">
    <location>
        <begin position="14"/>
        <end position="55"/>
    </location>
</feature>
<feature type="transmembrane region" description="Helical" evidence="18">
    <location>
        <begin position="120"/>
        <end position="139"/>
    </location>
</feature>
<feature type="region of interest" description="Disordered" evidence="17">
    <location>
        <begin position="1"/>
        <end position="58"/>
    </location>
</feature>
<dbReference type="InterPro" id="IPR017455">
    <property type="entry name" value="Znf_FYVE-rel"/>
</dbReference>
<protein>
    <recommendedName>
        <fullName evidence="4">Protrudin</fullName>
    </recommendedName>
    <alternativeName>
        <fullName evidence="15">Zinc finger FYVE domain-containing protein 27</fullName>
    </alternativeName>
</protein>
<feature type="compositionally biased region" description="Basic and acidic residues" evidence="17">
    <location>
        <begin position="353"/>
        <end position="363"/>
    </location>
</feature>
<dbReference type="InterPro" id="IPR042405">
    <property type="entry name" value="Protrudin"/>
</dbReference>
<evidence type="ECO:0000256" key="6">
    <source>
        <dbReference type="ARBA" id="ARBA00022692"/>
    </source>
</evidence>
<feature type="domain" description="FYVE-type" evidence="19">
    <location>
        <begin position="408"/>
        <end position="475"/>
    </location>
</feature>
<keyword evidence="7" id="KW-0479">Metal-binding</keyword>
<dbReference type="GO" id="GO:0032584">
    <property type="term" value="C:growth cone membrane"/>
    <property type="evidence" value="ECO:0007669"/>
    <property type="project" value="UniProtKB-SubCell"/>
</dbReference>
<dbReference type="InterPro" id="IPR013083">
    <property type="entry name" value="Znf_RING/FYVE/PHD"/>
</dbReference>
<reference evidence="20" key="2">
    <citation type="submission" date="2021-01" db="UniProtKB">
        <authorList>
            <consortium name="EnsemblMetazoa"/>
        </authorList>
    </citation>
    <scope>IDENTIFICATION</scope>
</reference>
<evidence type="ECO:0000256" key="5">
    <source>
        <dbReference type="ARBA" id="ARBA00022475"/>
    </source>
</evidence>
<evidence type="ECO:0000256" key="14">
    <source>
        <dbReference type="ARBA" id="ARBA00023273"/>
    </source>
</evidence>
<feature type="compositionally biased region" description="Polar residues" evidence="17">
    <location>
        <begin position="190"/>
        <end position="201"/>
    </location>
</feature>
<evidence type="ECO:0000256" key="11">
    <source>
        <dbReference type="ARBA" id="ARBA00022833"/>
    </source>
</evidence>
<feature type="region of interest" description="Disordered" evidence="17">
    <location>
        <begin position="353"/>
        <end position="377"/>
    </location>
</feature>
<dbReference type="GO" id="GO:0072659">
    <property type="term" value="P:protein localization to plasma membrane"/>
    <property type="evidence" value="ECO:0007669"/>
    <property type="project" value="InterPro"/>
</dbReference>
<evidence type="ECO:0000256" key="12">
    <source>
        <dbReference type="ARBA" id="ARBA00022989"/>
    </source>
</evidence>
<evidence type="ECO:0000256" key="8">
    <source>
        <dbReference type="ARBA" id="ARBA00022753"/>
    </source>
</evidence>
<organism evidence="20 21">
    <name type="scientific">Strongylocentrotus purpuratus</name>
    <name type="common">Purple sea urchin</name>
    <dbReference type="NCBI Taxonomy" id="7668"/>
    <lineage>
        <taxon>Eukaryota</taxon>
        <taxon>Metazoa</taxon>
        <taxon>Echinodermata</taxon>
        <taxon>Eleutherozoa</taxon>
        <taxon>Echinozoa</taxon>
        <taxon>Echinoidea</taxon>
        <taxon>Euechinoidea</taxon>
        <taxon>Echinacea</taxon>
        <taxon>Camarodonta</taxon>
        <taxon>Echinidea</taxon>
        <taxon>Strongylocentrotidae</taxon>
        <taxon>Strongylocentrotus</taxon>
    </lineage>
</organism>
<evidence type="ECO:0000256" key="4">
    <source>
        <dbReference type="ARBA" id="ARBA00015523"/>
    </source>
</evidence>
<dbReference type="PANTHER" id="PTHR14543">
    <property type="entry name" value="PROTRUDIN"/>
    <property type="match status" value="1"/>
</dbReference>
<keyword evidence="8" id="KW-0967">Endosome</keyword>
<evidence type="ECO:0000256" key="2">
    <source>
        <dbReference type="ARBA" id="ARBA00004460"/>
    </source>
</evidence>
<evidence type="ECO:0000256" key="9">
    <source>
        <dbReference type="ARBA" id="ARBA00022771"/>
    </source>
</evidence>
<dbReference type="GO" id="GO:0071787">
    <property type="term" value="P:endoplasmic reticulum tubular network formation"/>
    <property type="evidence" value="ECO:0007669"/>
    <property type="project" value="InterPro"/>
</dbReference>
<reference evidence="21" key="1">
    <citation type="submission" date="2015-02" db="EMBL/GenBank/DDBJ databases">
        <title>Genome sequencing for Strongylocentrotus purpuratus.</title>
        <authorList>
            <person name="Murali S."/>
            <person name="Liu Y."/>
            <person name="Vee V."/>
            <person name="English A."/>
            <person name="Wang M."/>
            <person name="Skinner E."/>
            <person name="Han Y."/>
            <person name="Muzny D.M."/>
            <person name="Worley K.C."/>
            <person name="Gibbs R.A."/>
        </authorList>
    </citation>
    <scope>NUCLEOTIDE SEQUENCE</scope>
</reference>
<feature type="region of interest" description="Disordered" evidence="17">
    <location>
        <begin position="189"/>
        <end position="228"/>
    </location>
</feature>
<keyword evidence="21" id="KW-1185">Reference proteome</keyword>
<dbReference type="EnsemblMetazoa" id="XM_011681960">
    <property type="protein sequence ID" value="XP_011680262"/>
    <property type="gene ID" value="LOC100892407"/>
</dbReference>
<keyword evidence="10" id="KW-0256">Endoplasmic reticulum</keyword>
<dbReference type="Gene3D" id="3.30.40.10">
    <property type="entry name" value="Zinc/RING finger domain, C3HC4 (zinc finger)"/>
    <property type="match status" value="1"/>
</dbReference>